<dbReference type="InterPro" id="IPR013154">
    <property type="entry name" value="ADH-like_N"/>
</dbReference>
<sequence length="378" mass="41021">MPKQAIIHPSIERVDIIETPIPEPGAKEVVIKTVVAGANPKDWKFSLWEEWAQSDALDPEIKSQVPPSPGAHNSGDDVAGIIYSVGADVSEFKPGDRVAAMHVTITENGGYAEYTVAPAYLTFHIPQHVSFEEAATMPTAALTAALALYSDLRVPTPYDSQHIRDKCKNVPFLVYGATTSIGAFGAKLARLSGFYPIIGVAGRAGEFANTLVDYVIDYRIGEDAVVQAVEGILKKEQLGGKVPYILDAISEHGSLETTLRLVDPNGTISVMLPPKLFARDPKNFEYPAGVTAINAATPQVLSTHKDFAYLWSRYFAKLLEDGRLKAHPYEVVPGGLDGVLTGLRNLRDGKNSGFKYVFRIKETDLTKGPRTHTAKSST</sequence>
<dbReference type="InterPro" id="IPR020843">
    <property type="entry name" value="ER"/>
</dbReference>
<dbReference type="Gene3D" id="3.40.50.720">
    <property type="entry name" value="NAD(P)-binding Rossmann-like Domain"/>
    <property type="match status" value="1"/>
</dbReference>
<evidence type="ECO:0000313" key="4">
    <source>
        <dbReference type="EMBL" id="KAI1877574.1"/>
    </source>
</evidence>
<dbReference type="PANTHER" id="PTHR45348">
    <property type="entry name" value="HYPOTHETICAL OXIDOREDUCTASE (EUROFUNG)"/>
    <property type="match status" value="1"/>
</dbReference>
<dbReference type="SMART" id="SM00829">
    <property type="entry name" value="PKS_ER"/>
    <property type="match status" value="1"/>
</dbReference>
<name>A0A9P9WSR0_9PEZI</name>
<comment type="caution">
    <text evidence="4">The sequence shown here is derived from an EMBL/GenBank/DDBJ whole genome shotgun (WGS) entry which is preliminary data.</text>
</comment>
<keyword evidence="2" id="KW-0560">Oxidoreductase</keyword>
<reference evidence="4" key="1">
    <citation type="submission" date="2021-03" db="EMBL/GenBank/DDBJ databases">
        <title>Revisited historic fungal species revealed as producer of novel bioactive compounds through whole genome sequencing and comparative genomics.</title>
        <authorList>
            <person name="Vignolle G.A."/>
            <person name="Hochenegger N."/>
            <person name="Mach R.L."/>
            <person name="Mach-Aigner A.R."/>
            <person name="Javad Rahimi M."/>
            <person name="Salim K.A."/>
            <person name="Chan C.M."/>
            <person name="Lim L.B.L."/>
            <person name="Cai F."/>
            <person name="Druzhinina I.S."/>
            <person name="U'Ren J.M."/>
            <person name="Derntl C."/>
        </authorList>
    </citation>
    <scope>NUCLEOTIDE SEQUENCE</scope>
    <source>
        <strain evidence="4">TUCIM 5799</strain>
    </source>
</reference>
<dbReference type="SUPFAM" id="SSF50129">
    <property type="entry name" value="GroES-like"/>
    <property type="match status" value="1"/>
</dbReference>
<dbReference type="InterPro" id="IPR047122">
    <property type="entry name" value="Trans-enoyl_RdTase-like"/>
</dbReference>
<evidence type="ECO:0000256" key="2">
    <source>
        <dbReference type="ARBA" id="ARBA00023002"/>
    </source>
</evidence>
<dbReference type="EMBL" id="JAFIMR010000006">
    <property type="protein sequence ID" value="KAI1877574.1"/>
    <property type="molecule type" value="Genomic_DNA"/>
</dbReference>
<feature type="domain" description="Enoyl reductase (ER)" evidence="3">
    <location>
        <begin position="9"/>
        <end position="358"/>
    </location>
</feature>
<keyword evidence="5" id="KW-1185">Reference proteome</keyword>
<dbReference type="SUPFAM" id="SSF51735">
    <property type="entry name" value="NAD(P)-binding Rossmann-fold domains"/>
    <property type="match status" value="1"/>
</dbReference>
<accession>A0A9P9WSR0</accession>
<organism evidence="4 5">
    <name type="scientific">Neoarthrinium moseri</name>
    <dbReference type="NCBI Taxonomy" id="1658444"/>
    <lineage>
        <taxon>Eukaryota</taxon>
        <taxon>Fungi</taxon>
        <taxon>Dikarya</taxon>
        <taxon>Ascomycota</taxon>
        <taxon>Pezizomycotina</taxon>
        <taxon>Sordariomycetes</taxon>
        <taxon>Xylariomycetidae</taxon>
        <taxon>Amphisphaeriales</taxon>
        <taxon>Apiosporaceae</taxon>
        <taxon>Neoarthrinium</taxon>
    </lineage>
</organism>
<comment type="similarity">
    <text evidence="1">Belongs to the zinc-containing alcohol dehydrogenase family.</text>
</comment>
<protein>
    <recommendedName>
        <fullName evidence="3">Enoyl reductase (ER) domain-containing protein</fullName>
    </recommendedName>
</protein>
<proteinExistence type="inferred from homology"/>
<dbReference type="OrthoDB" id="3233595at2759"/>
<dbReference type="CDD" id="cd08249">
    <property type="entry name" value="enoyl_reductase_like"/>
    <property type="match status" value="1"/>
</dbReference>
<dbReference type="InterPro" id="IPR011032">
    <property type="entry name" value="GroES-like_sf"/>
</dbReference>
<evidence type="ECO:0000259" key="3">
    <source>
        <dbReference type="SMART" id="SM00829"/>
    </source>
</evidence>
<dbReference type="PANTHER" id="PTHR45348:SF5">
    <property type="entry name" value="OXIDOREDUCTASE, PUTATIVE (AFU_ORTHOLOGUE AFUA_8G01420)-RELATED"/>
    <property type="match status" value="1"/>
</dbReference>
<evidence type="ECO:0000313" key="5">
    <source>
        <dbReference type="Proteomes" id="UP000829685"/>
    </source>
</evidence>
<evidence type="ECO:0000256" key="1">
    <source>
        <dbReference type="ARBA" id="ARBA00008072"/>
    </source>
</evidence>
<dbReference type="AlphaFoldDB" id="A0A9P9WSR0"/>
<dbReference type="Gene3D" id="3.90.180.10">
    <property type="entry name" value="Medium-chain alcohol dehydrogenases, catalytic domain"/>
    <property type="match status" value="1"/>
</dbReference>
<dbReference type="Pfam" id="PF08240">
    <property type="entry name" value="ADH_N"/>
    <property type="match status" value="1"/>
</dbReference>
<dbReference type="Proteomes" id="UP000829685">
    <property type="component" value="Unassembled WGS sequence"/>
</dbReference>
<dbReference type="InterPro" id="IPR036291">
    <property type="entry name" value="NAD(P)-bd_dom_sf"/>
</dbReference>
<gene>
    <name evidence="4" type="ORF">JX265_003582</name>
</gene>
<dbReference type="GO" id="GO:0016651">
    <property type="term" value="F:oxidoreductase activity, acting on NAD(P)H"/>
    <property type="evidence" value="ECO:0007669"/>
    <property type="project" value="InterPro"/>
</dbReference>